<dbReference type="Pfam" id="PF09838">
    <property type="entry name" value="DUF2065"/>
    <property type="match status" value="1"/>
</dbReference>
<organism evidence="2 3">
    <name type="scientific">Caldichromatium japonicum</name>
    <dbReference type="NCBI Taxonomy" id="2699430"/>
    <lineage>
        <taxon>Bacteria</taxon>
        <taxon>Pseudomonadati</taxon>
        <taxon>Pseudomonadota</taxon>
        <taxon>Gammaproteobacteria</taxon>
        <taxon>Chromatiales</taxon>
        <taxon>Chromatiaceae</taxon>
        <taxon>Caldichromatium</taxon>
    </lineage>
</organism>
<reference evidence="3" key="1">
    <citation type="submission" date="2020-01" db="EMBL/GenBank/DDBJ databases">
        <title>Caldichromatium gen. nov., sp. nov., a thermophilic purple sulfur bacterium member of the family Chromatiaceae isolated from Nakabusa hot spring, Japan.</title>
        <authorList>
            <person name="Saini M.K."/>
            <person name="Hanada S."/>
            <person name="Tank M."/>
        </authorList>
    </citation>
    <scope>NUCLEOTIDE SEQUENCE [LARGE SCALE GENOMIC DNA]</scope>
    <source>
        <strain evidence="3">No.7</strain>
    </source>
</reference>
<dbReference type="KEGG" id="cjap:GWK36_09675"/>
<dbReference type="InterPro" id="IPR019201">
    <property type="entry name" value="DUF2065"/>
</dbReference>
<name>A0A6G7VDS9_9GAMM</name>
<dbReference type="PANTHER" id="PTHR38602:SF1">
    <property type="entry name" value="INNER MEMBRANE PROTEIN"/>
    <property type="match status" value="1"/>
</dbReference>
<keyword evidence="3" id="KW-1185">Reference proteome</keyword>
<evidence type="ECO:0000313" key="3">
    <source>
        <dbReference type="Proteomes" id="UP000502699"/>
    </source>
</evidence>
<feature type="transmembrane region" description="Helical" evidence="1">
    <location>
        <begin position="42"/>
        <end position="60"/>
    </location>
</feature>
<sequence length="61" mass="6867">MWHDLWVALALVMIIEGIWPFLSPSSFRRVLAMVVLESERALRIAGLISMLVGVGLLYLVN</sequence>
<evidence type="ECO:0000256" key="1">
    <source>
        <dbReference type="SAM" id="Phobius"/>
    </source>
</evidence>
<dbReference type="AlphaFoldDB" id="A0A6G7VDS9"/>
<keyword evidence="1" id="KW-0812">Transmembrane</keyword>
<evidence type="ECO:0000313" key="2">
    <source>
        <dbReference type="EMBL" id="QIK38199.1"/>
    </source>
</evidence>
<feature type="transmembrane region" description="Helical" evidence="1">
    <location>
        <begin position="6"/>
        <end position="22"/>
    </location>
</feature>
<keyword evidence="1" id="KW-0472">Membrane</keyword>
<keyword evidence="1" id="KW-1133">Transmembrane helix</keyword>
<proteinExistence type="predicted"/>
<accession>A0A6G7VDS9</accession>
<dbReference type="EMBL" id="CP048029">
    <property type="protein sequence ID" value="QIK38199.1"/>
    <property type="molecule type" value="Genomic_DNA"/>
</dbReference>
<dbReference type="RefSeq" id="WP_166270961.1">
    <property type="nucleotide sequence ID" value="NZ_CP048029.1"/>
</dbReference>
<gene>
    <name evidence="2" type="ORF">GWK36_09675</name>
</gene>
<protein>
    <submittedName>
        <fullName evidence="2">DUF2065 domain-containing protein</fullName>
    </submittedName>
</protein>
<dbReference type="PANTHER" id="PTHR38602">
    <property type="entry name" value="INNER MEMBRANE PROTEIN-RELATED"/>
    <property type="match status" value="1"/>
</dbReference>
<dbReference type="Proteomes" id="UP000502699">
    <property type="component" value="Chromosome"/>
</dbReference>